<dbReference type="AlphaFoldDB" id="A0A972FWD0"/>
<reference evidence="1" key="1">
    <citation type="submission" date="2020-02" db="EMBL/GenBank/DDBJ databases">
        <title>Flavobacterium sp. genome.</title>
        <authorList>
            <person name="Jung H.S."/>
            <person name="Baek J.H."/>
            <person name="Jeon C.O."/>
        </authorList>
    </citation>
    <scope>NUCLEOTIDE SEQUENCE</scope>
    <source>
        <strain evidence="1">SE-s28</strain>
    </source>
</reference>
<name>A0A972FWD0_9FLAO</name>
<keyword evidence="2" id="KW-1185">Reference proteome</keyword>
<evidence type="ECO:0008006" key="3">
    <source>
        <dbReference type="Google" id="ProtNLM"/>
    </source>
</evidence>
<proteinExistence type="predicted"/>
<protein>
    <recommendedName>
        <fullName evidence="3">Outer membrane protein beta-barrel domain-containing protein</fullName>
    </recommendedName>
</protein>
<evidence type="ECO:0000313" key="1">
    <source>
        <dbReference type="EMBL" id="NMH29242.1"/>
    </source>
</evidence>
<dbReference type="Proteomes" id="UP000712080">
    <property type="component" value="Unassembled WGS sequence"/>
</dbReference>
<organism evidence="1 2">
    <name type="scientific">Flavobacterium silvaticum</name>
    <dbReference type="NCBI Taxonomy" id="1852020"/>
    <lineage>
        <taxon>Bacteria</taxon>
        <taxon>Pseudomonadati</taxon>
        <taxon>Bacteroidota</taxon>
        <taxon>Flavobacteriia</taxon>
        <taxon>Flavobacteriales</taxon>
        <taxon>Flavobacteriaceae</taxon>
        <taxon>Flavobacterium</taxon>
    </lineage>
</organism>
<gene>
    <name evidence="1" type="ORF">G6047_14470</name>
</gene>
<evidence type="ECO:0000313" key="2">
    <source>
        <dbReference type="Proteomes" id="UP000712080"/>
    </source>
</evidence>
<sequence>MKHFLLLTVLIGFSCYGQIAFEPGYYINNQNQKVEGWIKNSDWLNNPESIEFKSSETAQSTTIDKSEIQEFSVGEVHRYKRFYVKVDTSATNSNDLTVSPAPEWREESALLKALATGKSALYYYRDHGLTRYFFSKEPHDHAEQLVYKEYKGNGQQVFQNNAYKQQLLQLFLADGLTVPEINAVDYQDNQLIALFVRYGAVELKEKKEAGKSGNPLHLNVSVGASFFGNDFHDGSRERNVSASGTSFLPQLEMEYVFNFNRHKWSMFVGAGYQDAKVQDNGNLFEYSFVPIPVGVRHSMFVGKESKITIEAGFSLNIALDSKLSYVYSQYSSPQFDISNSTGVFIGGGFTWKSFSLGVRYNLKRDILNYNSQSSKFSATDVFFKYRLF</sequence>
<dbReference type="RefSeq" id="WP_169528345.1">
    <property type="nucleotide sequence ID" value="NZ_JAAMPU010000108.1"/>
</dbReference>
<dbReference type="PROSITE" id="PS51257">
    <property type="entry name" value="PROKAR_LIPOPROTEIN"/>
    <property type="match status" value="1"/>
</dbReference>
<accession>A0A972FWD0</accession>
<comment type="caution">
    <text evidence="1">The sequence shown here is derived from an EMBL/GenBank/DDBJ whole genome shotgun (WGS) entry which is preliminary data.</text>
</comment>
<dbReference type="EMBL" id="JAAMPU010000108">
    <property type="protein sequence ID" value="NMH29242.1"/>
    <property type="molecule type" value="Genomic_DNA"/>
</dbReference>